<proteinExistence type="predicted"/>
<name>E6QCV7_9ZZZZ</name>
<organism evidence="2">
    <name type="scientific">mine drainage metagenome</name>
    <dbReference type="NCBI Taxonomy" id="410659"/>
    <lineage>
        <taxon>unclassified sequences</taxon>
        <taxon>metagenomes</taxon>
        <taxon>ecological metagenomes</taxon>
    </lineage>
</organism>
<dbReference type="EMBL" id="CABP01000092">
    <property type="protein sequence ID" value="CBI05033.1"/>
    <property type="molecule type" value="Genomic_DNA"/>
</dbReference>
<evidence type="ECO:0000256" key="1">
    <source>
        <dbReference type="SAM" id="MobiDB-lite"/>
    </source>
</evidence>
<gene>
    <name evidence="2" type="ORF">CARN5_1534</name>
</gene>
<accession>E6QCV7</accession>
<reference evidence="2" key="1">
    <citation type="submission" date="2009-10" db="EMBL/GenBank/DDBJ databases">
        <title>Diversity of trophic interactions inside an arsenic-rich microbial ecosystem.</title>
        <authorList>
            <person name="Bertin P.N."/>
            <person name="Heinrich-Salmeron A."/>
            <person name="Pelletier E."/>
            <person name="Goulhen-Chollet F."/>
            <person name="Arsene-Ploetze F."/>
            <person name="Gallien S."/>
            <person name="Calteau A."/>
            <person name="Vallenet D."/>
            <person name="Casiot C."/>
            <person name="Chane-Woon-Ming B."/>
            <person name="Giloteaux L."/>
            <person name="Barakat M."/>
            <person name="Bonnefoy V."/>
            <person name="Bruneel O."/>
            <person name="Chandler M."/>
            <person name="Cleiss J."/>
            <person name="Duran R."/>
            <person name="Elbaz-Poulichet F."/>
            <person name="Fonknechten N."/>
            <person name="Lauga B."/>
            <person name="Mornico D."/>
            <person name="Ortet P."/>
            <person name="Schaeffer C."/>
            <person name="Siguier P."/>
            <person name="Alexander Thil Smith A."/>
            <person name="Van Dorsselaer A."/>
            <person name="Weissenbach J."/>
            <person name="Medigue C."/>
            <person name="Le Paslier D."/>
        </authorList>
    </citation>
    <scope>NUCLEOTIDE SEQUENCE</scope>
</reference>
<sequence length="57" mass="5949">MAKVSGADQITRPADDKPHAHGKSSDYHPLRVPSPLTAGSARPELVYPEDAGPVSAV</sequence>
<dbReference type="AlphaFoldDB" id="E6QCV7"/>
<feature type="region of interest" description="Disordered" evidence="1">
    <location>
        <begin position="1"/>
        <end position="57"/>
    </location>
</feature>
<feature type="compositionally biased region" description="Basic and acidic residues" evidence="1">
    <location>
        <begin position="13"/>
        <end position="29"/>
    </location>
</feature>
<comment type="caution">
    <text evidence="2">The sequence shown here is derived from an EMBL/GenBank/DDBJ whole genome shotgun (WGS) entry which is preliminary data.</text>
</comment>
<protein>
    <submittedName>
        <fullName evidence="2">Uncharacterized protein</fullName>
    </submittedName>
</protein>
<evidence type="ECO:0000313" key="2">
    <source>
        <dbReference type="EMBL" id="CBI05033.1"/>
    </source>
</evidence>